<evidence type="ECO:0000313" key="2">
    <source>
        <dbReference type="EMBL" id="OAX77457.1"/>
    </source>
</evidence>
<feature type="non-terminal residue" evidence="2">
    <location>
        <position position="102"/>
    </location>
</feature>
<reference evidence="2 3" key="1">
    <citation type="submission" date="2015-07" db="EMBL/GenBank/DDBJ databases">
        <title>Emmonsia species relationships and genome sequence.</title>
        <authorList>
            <person name="Cuomo C.A."/>
            <person name="Schwartz I.S."/>
            <person name="Kenyon C."/>
            <person name="de Hoog G.S."/>
            <person name="Govender N.P."/>
            <person name="Botha A."/>
            <person name="Moreno L."/>
            <person name="de Vries M."/>
            <person name="Munoz J.F."/>
            <person name="Stielow J.B."/>
        </authorList>
    </citation>
    <scope>NUCLEOTIDE SEQUENCE [LARGE SCALE GENOMIC DNA]</scope>
    <source>
        <strain evidence="2 3">CBS 136260</strain>
    </source>
</reference>
<comment type="caution">
    <text evidence="2">The sequence shown here is derived from an EMBL/GenBank/DDBJ whole genome shotgun (WGS) entry which is preliminary data.</text>
</comment>
<dbReference type="EMBL" id="LGUA01002502">
    <property type="protein sequence ID" value="OAX77457.1"/>
    <property type="molecule type" value="Genomic_DNA"/>
</dbReference>
<dbReference type="Proteomes" id="UP000091918">
    <property type="component" value="Unassembled WGS sequence"/>
</dbReference>
<feature type="region of interest" description="Disordered" evidence="1">
    <location>
        <begin position="62"/>
        <end position="88"/>
    </location>
</feature>
<evidence type="ECO:0000256" key="1">
    <source>
        <dbReference type="SAM" id="MobiDB-lite"/>
    </source>
</evidence>
<dbReference type="OrthoDB" id="272271at2759"/>
<feature type="compositionally biased region" description="Basic and acidic residues" evidence="1">
    <location>
        <begin position="70"/>
        <end position="81"/>
    </location>
</feature>
<name>A0A1B7NLF8_9EURO</name>
<dbReference type="AlphaFoldDB" id="A0A1B7NLF8"/>
<dbReference type="PANTHER" id="PTHR37015">
    <property type="entry name" value="REVERSE TRANSCRIPTASE DOMAIN-CONTAINING PROTEIN"/>
    <property type="match status" value="1"/>
</dbReference>
<organism evidence="2 3">
    <name type="scientific">Emergomyces africanus</name>
    <dbReference type="NCBI Taxonomy" id="1955775"/>
    <lineage>
        <taxon>Eukaryota</taxon>
        <taxon>Fungi</taxon>
        <taxon>Dikarya</taxon>
        <taxon>Ascomycota</taxon>
        <taxon>Pezizomycotina</taxon>
        <taxon>Eurotiomycetes</taxon>
        <taxon>Eurotiomycetidae</taxon>
        <taxon>Onygenales</taxon>
        <taxon>Ajellomycetaceae</taxon>
        <taxon>Emergomyces</taxon>
    </lineage>
</organism>
<keyword evidence="3" id="KW-1185">Reference proteome</keyword>
<dbReference type="PANTHER" id="PTHR37015:SF2">
    <property type="entry name" value="REVERSE TRANSCRIPTASE DOMAIN-CONTAINING PROTEIN"/>
    <property type="match status" value="1"/>
</dbReference>
<proteinExistence type="predicted"/>
<protein>
    <submittedName>
        <fullName evidence="2">Uncharacterized protein</fullName>
    </submittedName>
</protein>
<gene>
    <name evidence="2" type="ORF">ACJ72_08245</name>
</gene>
<sequence length="102" mass="11609">MSTMAALPQALQSITATKITELNQQRALFESRKAAILNDANQQPNLREKVRVLLEGVTRVQGFPQDGLDTSDKDDGEHNINDDPLEVSPRSRYRNIRRFLFQ</sequence>
<evidence type="ECO:0000313" key="3">
    <source>
        <dbReference type="Proteomes" id="UP000091918"/>
    </source>
</evidence>
<dbReference type="STRING" id="1658172.A0A1B7NLF8"/>
<accession>A0A1B7NLF8</accession>